<name>A0A840TK18_9BACT</name>
<dbReference type="PANTHER" id="PTHR43818">
    <property type="entry name" value="BCDNA.GH03377"/>
    <property type="match status" value="1"/>
</dbReference>
<evidence type="ECO:0000259" key="2">
    <source>
        <dbReference type="Pfam" id="PF01408"/>
    </source>
</evidence>
<feature type="domain" description="GFO/IDH/MocA-like oxidoreductase" evidence="3">
    <location>
        <begin position="137"/>
        <end position="264"/>
    </location>
</feature>
<dbReference type="AlphaFoldDB" id="A0A840TK18"/>
<evidence type="ECO:0000256" key="1">
    <source>
        <dbReference type="ARBA" id="ARBA00023002"/>
    </source>
</evidence>
<proteinExistence type="predicted"/>
<dbReference type="Pfam" id="PF01408">
    <property type="entry name" value="GFO_IDH_MocA"/>
    <property type="match status" value="1"/>
</dbReference>
<dbReference type="Gene3D" id="3.40.50.720">
    <property type="entry name" value="NAD(P)-binding Rossmann-like Domain"/>
    <property type="match status" value="1"/>
</dbReference>
<dbReference type="SUPFAM" id="SSF55347">
    <property type="entry name" value="Glyceraldehyde-3-phosphate dehydrogenase-like, C-terminal domain"/>
    <property type="match status" value="1"/>
</dbReference>
<dbReference type="Pfam" id="PF22725">
    <property type="entry name" value="GFO_IDH_MocA_C3"/>
    <property type="match status" value="1"/>
</dbReference>
<evidence type="ECO:0000259" key="3">
    <source>
        <dbReference type="Pfam" id="PF22725"/>
    </source>
</evidence>
<keyword evidence="1" id="KW-0560">Oxidoreductase</keyword>
<comment type="caution">
    <text evidence="4">The sequence shown here is derived from an EMBL/GenBank/DDBJ whole genome shotgun (WGS) entry which is preliminary data.</text>
</comment>
<dbReference type="InterPro" id="IPR050463">
    <property type="entry name" value="Gfo/Idh/MocA_oxidrdct_glycsds"/>
</dbReference>
<keyword evidence="5" id="KW-1185">Reference proteome</keyword>
<sequence>MNRINMDIIRWGIIGCGDVTEKKSGPAFSKVPHSELVAVMRRDAAKAADYAQRHGVPKWYDQVDDLINDPDVNAIYIATPPDVHKEYTLKALRAGKPVYVEKPMARNAAECEDMVQASRDTGVPLFVAYYRRSLPYFVKLKELIDTQAIGEIRQVHITIHKTPYPEEVGESPQPGWRVQPELSGGGHFHDLASHQFDYLEYVLGPIQQAKGIARNQAGLYAADDVVQAVFAFESGVVGSGSWCFATNGVEQKEEAVLLGTLGKITFSFFERFTISVETEAGTEEFLLPYPPHVQQPLIETIVAELRGEGRCPSTGETGLRANRVLDWITG</sequence>
<dbReference type="InterPro" id="IPR036291">
    <property type="entry name" value="NAD(P)-bd_dom_sf"/>
</dbReference>
<dbReference type="EMBL" id="JACHGF010000001">
    <property type="protein sequence ID" value="MBB5281892.1"/>
    <property type="molecule type" value="Genomic_DNA"/>
</dbReference>
<evidence type="ECO:0000313" key="4">
    <source>
        <dbReference type="EMBL" id="MBB5281892.1"/>
    </source>
</evidence>
<dbReference type="GO" id="GO:0000166">
    <property type="term" value="F:nucleotide binding"/>
    <property type="evidence" value="ECO:0007669"/>
    <property type="project" value="InterPro"/>
</dbReference>
<protein>
    <submittedName>
        <fullName evidence="4">Putative dehydrogenase</fullName>
    </submittedName>
</protein>
<gene>
    <name evidence="4" type="ORF">HNQ92_000013</name>
</gene>
<evidence type="ECO:0000313" key="5">
    <source>
        <dbReference type="Proteomes" id="UP000557307"/>
    </source>
</evidence>
<dbReference type="Proteomes" id="UP000557307">
    <property type="component" value="Unassembled WGS sequence"/>
</dbReference>
<dbReference type="InterPro" id="IPR055170">
    <property type="entry name" value="GFO_IDH_MocA-like_dom"/>
</dbReference>
<dbReference type="InterPro" id="IPR000683">
    <property type="entry name" value="Gfo/Idh/MocA-like_OxRdtase_N"/>
</dbReference>
<dbReference type="Gene3D" id="3.30.360.10">
    <property type="entry name" value="Dihydrodipicolinate Reductase, domain 2"/>
    <property type="match status" value="1"/>
</dbReference>
<accession>A0A840TK18</accession>
<dbReference type="GO" id="GO:0016491">
    <property type="term" value="F:oxidoreductase activity"/>
    <property type="evidence" value="ECO:0007669"/>
    <property type="project" value="UniProtKB-KW"/>
</dbReference>
<dbReference type="PANTHER" id="PTHR43818:SF11">
    <property type="entry name" value="BCDNA.GH03377"/>
    <property type="match status" value="1"/>
</dbReference>
<reference evidence="4 5" key="1">
    <citation type="submission" date="2020-08" db="EMBL/GenBank/DDBJ databases">
        <title>Genomic Encyclopedia of Type Strains, Phase IV (KMG-IV): sequencing the most valuable type-strain genomes for metagenomic binning, comparative biology and taxonomic classification.</title>
        <authorList>
            <person name="Goeker M."/>
        </authorList>
    </citation>
    <scope>NUCLEOTIDE SEQUENCE [LARGE SCALE GENOMIC DNA]</scope>
    <source>
        <strain evidence="4 5">DSM 105074</strain>
    </source>
</reference>
<feature type="domain" description="Gfo/Idh/MocA-like oxidoreductase N-terminal" evidence="2">
    <location>
        <begin position="9"/>
        <end position="129"/>
    </location>
</feature>
<dbReference type="SUPFAM" id="SSF51735">
    <property type="entry name" value="NAD(P)-binding Rossmann-fold domains"/>
    <property type="match status" value="1"/>
</dbReference>
<organism evidence="4 5">
    <name type="scientific">Rhabdobacter roseus</name>
    <dbReference type="NCBI Taxonomy" id="1655419"/>
    <lineage>
        <taxon>Bacteria</taxon>
        <taxon>Pseudomonadati</taxon>
        <taxon>Bacteroidota</taxon>
        <taxon>Cytophagia</taxon>
        <taxon>Cytophagales</taxon>
        <taxon>Cytophagaceae</taxon>
        <taxon>Rhabdobacter</taxon>
    </lineage>
</organism>